<accession>A0A8W7P760</accession>
<proteinExistence type="predicted"/>
<dbReference type="AlphaFoldDB" id="A0A8W7P760"/>
<evidence type="ECO:0000313" key="1">
    <source>
        <dbReference type="EnsemblMetazoa" id="ACOM027069-PA.1"/>
    </source>
</evidence>
<protein>
    <submittedName>
        <fullName evidence="1">Uncharacterized protein</fullName>
    </submittedName>
</protein>
<sequence>MLDYPGPRMRRTTRIIGHGRVTFRFRDPQIKNRFCELNVNALNRWWRRWQRPGLTGLGAGRGGGAAGGLLEGEILMGSLQQLLQLQGRRHRAVAILDSFRTEGEWAYGMTLRSSSSASFRSCIRRRSRALMFSRTDLPWRFFCFPAAPGGTGTW</sequence>
<dbReference type="EnsemblMetazoa" id="ACOM027069-RA">
    <property type="protein sequence ID" value="ACOM027069-PA.1"/>
    <property type="gene ID" value="ACOM027069"/>
</dbReference>
<name>A0A8W7P760_ANOCL</name>
<dbReference type="Proteomes" id="UP000075882">
    <property type="component" value="Unassembled WGS sequence"/>
</dbReference>
<organism evidence="1">
    <name type="scientific">Anopheles coluzzii</name>
    <name type="common">African malaria mosquito</name>
    <dbReference type="NCBI Taxonomy" id="1518534"/>
    <lineage>
        <taxon>Eukaryota</taxon>
        <taxon>Metazoa</taxon>
        <taxon>Ecdysozoa</taxon>
        <taxon>Arthropoda</taxon>
        <taxon>Hexapoda</taxon>
        <taxon>Insecta</taxon>
        <taxon>Pterygota</taxon>
        <taxon>Neoptera</taxon>
        <taxon>Endopterygota</taxon>
        <taxon>Diptera</taxon>
        <taxon>Nematocera</taxon>
        <taxon>Culicoidea</taxon>
        <taxon>Culicidae</taxon>
        <taxon>Anophelinae</taxon>
        <taxon>Anopheles</taxon>
    </lineage>
</organism>
<reference evidence="1" key="1">
    <citation type="submission" date="2022-08" db="UniProtKB">
        <authorList>
            <consortium name="EnsemblMetazoa"/>
        </authorList>
    </citation>
    <scope>IDENTIFICATION</scope>
</reference>